<reference evidence="2 3" key="1">
    <citation type="submission" date="2023-11" db="EMBL/GenBank/DDBJ databases">
        <authorList>
            <person name="Bao R."/>
        </authorList>
    </citation>
    <scope>NUCLEOTIDE SEQUENCE [LARGE SCALE GENOMIC DNA]</scope>
    <source>
        <strain evidence="2 3">PJ23</strain>
    </source>
</reference>
<evidence type="ECO:0000313" key="3">
    <source>
        <dbReference type="Proteomes" id="UP001274321"/>
    </source>
</evidence>
<dbReference type="SMART" id="SM00347">
    <property type="entry name" value="HTH_MARR"/>
    <property type="match status" value="1"/>
</dbReference>
<dbReference type="InterPro" id="IPR036390">
    <property type="entry name" value="WH_DNA-bd_sf"/>
</dbReference>
<dbReference type="InterPro" id="IPR039422">
    <property type="entry name" value="MarR/SlyA-like"/>
</dbReference>
<dbReference type="Proteomes" id="UP001274321">
    <property type="component" value="Unassembled WGS sequence"/>
</dbReference>
<gene>
    <name evidence="2" type="ORF">SCD90_14635</name>
</gene>
<dbReference type="InterPro" id="IPR036388">
    <property type="entry name" value="WH-like_DNA-bd_sf"/>
</dbReference>
<accession>A0ABU4RR39</accession>
<proteinExistence type="predicted"/>
<dbReference type="EMBL" id="JAXAFJ010000010">
    <property type="protein sequence ID" value="MDX6807306.1"/>
    <property type="molecule type" value="Genomic_DNA"/>
</dbReference>
<feature type="domain" description="HTH marR-type" evidence="1">
    <location>
        <begin position="9"/>
        <end position="140"/>
    </location>
</feature>
<dbReference type="Gene3D" id="1.10.10.10">
    <property type="entry name" value="Winged helix-like DNA-binding domain superfamily/Winged helix DNA-binding domain"/>
    <property type="match status" value="1"/>
</dbReference>
<organism evidence="2 3">
    <name type="scientific">Terrihabitans rhizophilus</name>
    <dbReference type="NCBI Taxonomy" id="3092662"/>
    <lineage>
        <taxon>Bacteria</taxon>
        <taxon>Pseudomonadati</taxon>
        <taxon>Pseudomonadota</taxon>
        <taxon>Alphaproteobacteria</taxon>
        <taxon>Hyphomicrobiales</taxon>
        <taxon>Terrihabitans</taxon>
    </lineage>
</organism>
<keyword evidence="3" id="KW-1185">Reference proteome</keyword>
<sequence length="143" mass="15909">MTTPTDDQLTKLGATLEIFSRRYKLAEALGAEKPINELDKQVLFFVARHPGCGPSDIARFLAVPATTTTSATDRLVKRGLLERQRPEQDRRAIALHLTDAGTARVAAFLSVYRDLHLRMLAPLSTSEREVLIGLMEKIVSNEH</sequence>
<dbReference type="RefSeq" id="WP_319845435.1">
    <property type="nucleotide sequence ID" value="NZ_JAXAFJ010000010.1"/>
</dbReference>
<dbReference type="InterPro" id="IPR000835">
    <property type="entry name" value="HTH_MarR-typ"/>
</dbReference>
<evidence type="ECO:0000259" key="1">
    <source>
        <dbReference type="PROSITE" id="PS50995"/>
    </source>
</evidence>
<dbReference type="Pfam" id="PF12802">
    <property type="entry name" value="MarR_2"/>
    <property type="match status" value="1"/>
</dbReference>
<dbReference type="PANTHER" id="PTHR33164">
    <property type="entry name" value="TRANSCRIPTIONAL REGULATOR, MARR FAMILY"/>
    <property type="match status" value="1"/>
</dbReference>
<dbReference type="PRINTS" id="PR00598">
    <property type="entry name" value="HTHMARR"/>
</dbReference>
<evidence type="ECO:0000313" key="2">
    <source>
        <dbReference type="EMBL" id="MDX6807306.1"/>
    </source>
</evidence>
<comment type="caution">
    <text evidence="2">The sequence shown here is derived from an EMBL/GenBank/DDBJ whole genome shotgun (WGS) entry which is preliminary data.</text>
</comment>
<dbReference type="PANTHER" id="PTHR33164:SF43">
    <property type="entry name" value="HTH-TYPE TRANSCRIPTIONAL REPRESSOR YETL"/>
    <property type="match status" value="1"/>
</dbReference>
<dbReference type="PROSITE" id="PS50995">
    <property type="entry name" value="HTH_MARR_2"/>
    <property type="match status" value="1"/>
</dbReference>
<dbReference type="SUPFAM" id="SSF46785">
    <property type="entry name" value="Winged helix' DNA-binding domain"/>
    <property type="match status" value="1"/>
</dbReference>
<protein>
    <submittedName>
        <fullName evidence="2">MarR family transcriptional regulator</fullName>
    </submittedName>
</protein>
<name>A0ABU4RR39_9HYPH</name>